<organism evidence="2 3">
    <name type="scientific">Acidovorax delafieldii 2AN</name>
    <dbReference type="NCBI Taxonomy" id="573060"/>
    <lineage>
        <taxon>Bacteria</taxon>
        <taxon>Pseudomonadati</taxon>
        <taxon>Pseudomonadota</taxon>
        <taxon>Betaproteobacteria</taxon>
        <taxon>Burkholderiales</taxon>
        <taxon>Comamonadaceae</taxon>
        <taxon>Acidovorax</taxon>
    </lineage>
</organism>
<dbReference type="OrthoDB" id="8451629at2"/>
<dbReference type="Proteomes" id="UP000003856">
    <property type="component" value="Unassembled WGS sequence"/>
</dbReference>
<name>C5T555_ACIDE</name>
<gene>
    <name evidence="2" type="ORF">AcdelDRAFT_2035</name>
</gene>
<evidence type="ECO:0000259" key="1">
    <source>
        <dbReference type="Pfam" id="PF10006"/>
    </source>
</evidence>
<dbReference type="PATRIC" id="fig|573060.9.peg.3079"/>
<protein>
    <recommendedName>
        <fullName evidence="1">DUF2249 domain-containing protein</fullName>
    </recommendedName>
</protein>
<comment type="caution">
    <text evidence="2">The sequence shown here is derived from an EMBL/GenBank/DDBJ whole genome shotgun (WGS) entry which is preliminary data.</text>
</comment>
<dbReference type="InterPro" id="IPR018720">
    <property type="entry name" value="DUF2249"/>
</dbReference>
<dbReference type="RefSeq" id="WP_005796145.1">
    <property type="nucleotide sequence ID" value="NZ_ACQT01000058.1"/>
</dbReference>
<proteinExistence type="predicted"/>
<accession>C5T555</accession>
<evidence type="ECO:0000313" key="3">
    <source>
        <dbReference type="Proteomes" id="UP000003856"/>
    </source>
</evidence>
<keyword evidence="3" id="KW-1185">Reference proteome</keyword>
<evidence type="ECO:0000313" key="2">
    <source>
        <dbReference type="EMBL" id="EER60386.1"/>
    </source>
</evidence>
<sequence>MLPTQSSVIDVREIAPRERHAFIFGRFDELLPGEALQLVNDHDPQPLRHQFEARSAGEFKWAYLQQGPDLWRVLISKSEPTAASQDSCCSGGACGG</sequence>
<dbReference type="AlphaFoldDB" id="C5T555"/>
<feature type="domain" description="DUF2249" evidence="1">
    <location>
        <begin position="8"/>
        <end position="77"/>
    </location>
</feature>
<dbReference type="Pfam" id="PF10006">
    <property type="entry name" value="DUF2249"/>
    <property type="match status" value="1"/>
</dbReference>
<dbReference type="EMBL" id="ACQT01000058">
    <property type="protein sequence ID" value="EER60386.1"/>
    <property type="molecule type" value="Genomic_DNA"/>
</dbReference>
<reference evidence="2 3" key="1">
    <citation type="submission" date="2009-05" db="EMBL/GenBank/DDBJ databases">
        <title>The draft genome of Acidovorax delafieldii 2AN.</title>
        <authorList>
            <consortium name="US DOE Joint Genome Institute (JGI-PGF)"/>
            <person name="Lucas S."/>
            <person name="Copeland A."/>
            <person name="Lapidus A."/>
            <person name="Glavina del Rio T."/>
            <person name="Tice H."/>
            <person name="Bruce D."/>
            <person name="Goodwin L."/>
            <person name="Pitluck S."/>
            <person name="Larimer F."/>
            <person name="Land M.L."/>
            <person name="Hauser L."/>
            <person name="Shelobolina E.S."/>
            <person name="Picardal F."/>
            <person name="Roden E."/>
            <person name="Emerson D."/>
        </authorList>
    </citation>
    <scope>NUCLEOTIDE SEQUENCE [LARGE SCALE GENOMIC DNA]</scope>
    <source>
        <strain evidence="2 3">2AN</strain>
    </source>
</reference>